<comment type="caution">
    <text evidence="2">The sequence shown here is derived from an EMBL/GenBank/DDBJ whole genome shotgun (WGS) entry which is preliminary data.</text>
</comment>
<dbReference type="CDD" id="cd05379">
    <property type="entry name" value="CAP_bacterial"/>
    <property type="match status" value="1"/>
</dbReference>
<dbReference type="Gene3D" id="1.10.1330.10">
    <property type="entry name" value="Dockerin domain"/>
    <property type="match status" value="1"/>
</dbReference>
<dbReference type="InterPro" id="IPR016134">
    <property type="entry name" value="Dockerin_dom"/>
</dbReference>
<reference evidence="2 3" key="1">
    <citation type="submission" date="2018-05" db="EMBL/GenBank/DDBJ databases">
        <title>The Hungate 1000. A catalogue of reference genomes from the rumen microbiome.</title>
        <authorList>
            <person name="Kelly W."/>
        </authorList>
    </citation>
    <scope>NUCLEOTIDE SEQUENCE [LARGE SCALE GENOMIC DNA]</scope>
    <source>
        <strain evidence="2 3">SAb67</strain>
    </source>
</reference>
<gene>
    <name evidence="2" type="ORF">IE37_01313</name>
</gene>
<name>A0A315Y261_RUMFL</name>
<dbReference type="InterPro" id="IPR035940">
    <property type="entry name" value="CAP_sf"/>
</dbReference>
<dbReference type="PROSITE" id="PS51766">
    <property type="entry name" value="DOCKERIN"/>
    <property type="match status" value="1"/>
</dbReference>
<dbReference type="InterPro" id="IPR002105">
    <property type="entry name" value="Dockerin_1_rpt"/>
</dbReference>
<dbReference type="InterPro" id="IPR018247">
    <property type="entry name" value="EF_Hand_1_Ca_BS"/>
</dbReference>
<dbReference type="AlphaFoldDB" id="A0A315Y261"/>
<dbReference type="Pfam" id="PF00404">
    <property type="entry name" value="Dockerin_1"/>
    <property type="match status" value="1"/>
</dbReference>
<dbReference type="PANTHER" id="PTHR31157">
    <property type="entry name" value="SCP DOMAIN-CONTAINING PROTEIN"/>
    <property type="match status" value="1"/>
</dbReference>
<evidence type="ECO:0000259" key="1">
    <source>
        <dbReference type="PROSITE" id="PS51766"/>
    </source>
</evidence>
<dbReference type="PROSITE" id="PS00018">
    <property type="entry name" value="EF_HAND_1"/>
    <property type="match status" value="1"/>
</dbReference>
<proteinExistence type="predicted"/>
<dbReference type="Gene3D" id="3.40.33.10">
    <property type="entry name" value="CAP"/>
    <property type="match status" value="1"/>
</dbReference>
<dbReference type="PANTHER" id="PTHR31157:SF1">
    <property type="entry name" value="SCP DOMAIN-CONTAINING PROTEIN"/>
    <property type="match status" value="1"/>
</dbReference>
<organism evidence="2 3">
    <name type="scientific">Ruminococcus flavefaciens</name>
    <dbReference type="NCBI Taxonomy" id="1265"/>
    <lineage>
        <taxon>Bacteria</taxon>
        <taxon>Bacillati</taxon>
        <taxon>Bacillota</taxon>
        <taxon>Clostridia</taxon>
        <taxon>Eubacteriales</taxon>
        <taxon>Oscillospiraceae</taxon>
        <taxon>Ruminococcus</taxon>
    </lineage>
</organism>
<sequence>MSSVKSFACRVLAVIIASFISVCCISRAPYSDAHADPEDNLAQMAEEILWLTNEARAEAGIKPLKAVPYLNDVSNVRSRECIFNFSHDRPGPTIMPDGTEEYRFFTVIDDSLVPWTKAAENIAAGSNNAEATFDQWKNSPNHWKSILNPDYTHIGVSVSYDPNSEYKYYWEQIFVKVDGSLEDEYIPERYKTVPVGSGDINGDGEINTFDIITINKYLADRVELNELQLDSADMLKDGQVTSADVAVLEKFVLGEYKVLPVTMEMIMNGETGYN</sequence>
<accession>A0A315Y261</accession>
<dbReference type="CDD" id="cd14256">
    <property type="entry name" value="Dockerin_I"/>
    <property type="match status" value="1"/>
</dbReference>
<dbReference type="InterPro" id="IPR036439">
    <property type="entry name" value="Dockerin_dom_sf"/>
</dbReference>
<evidence type="ECO:0000313" key="3">
    <source>
        <dbReference type="Proteomes" id="UP000245720"/>
    </source>
</evidence>
<protein>
    <submittedName>
        <fullName evidence="2">Cysteine-rich secretory protein family protein</fullName>
    </submittedName>
</protein>
<dbReference type="EMBL" id="QGDI01000004">
    <property type="protein sequence ID" value="PWJ13508.1"/>
    <property type="molecule type" value="Genomic_DNA"/>
</dbReference>
<dbReference type="GO" id="GO:0004553">
    <property type="term" value="F:hydrolase activity, hydrolyzing O-glycosyl compounds"/>
    <property type="evidence" value="ECO:0007669"/>
    <property type="project" value="InterPro"/>
</dbReference>
<dbReference type="OrthoDB" id="9783944at2"/>
<evidence type="ECO:0000313" key="2">
    <source>
        <dbReference type="EMBL" id="PWJ13508.1"/>
    </source>
</evidence>
<dbReference type="GO" id="GO:0000272">
    <property type="term" value="P:polysaccharide catabolic process"/>
    <property type="evidence" value="ECO:0007669"/>
    <property type="project" value="InterPro"/>
</dbReference>
<dbReference type="SUPFAM" id="SSF55797">
    <property type="entry name" value="PR-1-like"/>
    <property type="match status" value="1"/>
</dbReference>
<dbReference type="Proteomes" id="UP000245720">
    <property type="component" value="Unassembled WGS sequence"/>
</dbReference>
<dbReference type="SUPFAM" id="SSF63446">
    <property type="entry name" value="Type I dockerin domain"/>
    <property type="match status" value="1"/>
</dbReference>
<dbReference type="RefSeq" id="WP_109726131.1">
    <property type="nucleotide sequence ID" value="NZ_QGDI01000004.1"/>
</dbReference>
<dbReference type="InterPro" id="IPR014044">
    <property type="entry name" value="CAP_dom"/>
</dbReference>
<feature type="domain" description="Dockerin" evidence="1">
    <location>
        <begin position="193"/>
        <end position="261"/>
    </location>
</feature>
<dbReference type="Pfam" id="PF00188">
    <property type="entry name" value="CAP"/>
    <property type="match status" value="1"/>
</dbReference>